<evidence type="ECO:0000313" key="2">
    <source>
        <dbReference type="Proteomes" id="UP001432173"/>
    </source>
</evidence>
<dbReference type="Proteomes" id="UP001432173">
    <property type="component" value="Segment"/>
</dbReference>
<reference evidence="1" key="1">
    <citation type="submission" date="2023-12" db="EMBL/GenBank/DDBJ databases">
        <title>Isolation and Characterisation of Novel Lytic Bacteriophages for therapeutic applications in Prosthetic Joint Infections.</title>
        <authorList>
            <person name="Burton N."/>
            <person name="Melo L.D.R."/>
            <person name="Pearce B."/>
            <person name="Tadesse M.D."/>
            <person name="Vryonis E."/>
            <person name="Sagona A."/>
        </authorList>
    </citation>
    <scope>NUCLEOTIDE SEQUENCE</scope>
</reference>
<proteinExistence type="predicted"/>
<accession>A0AAX4J746</accession>
<dbReference type="EMBL" id="PP034389">
    <property type="protein sequence ID" value="WRW34591.1"/>
    <property type="molecule type" value="Genomic_DNA"/>
</dbReference>
<protein>
    <submittedName>
        <fullName evidence="1">Uncharacterized protein</fullName>
    </submittedName>
</protein>
<name>A0AAX4J746_9CAUD</name>
<organism evidence="1 2">
    <name type="scientific">Staphylococcus phage CF9</name>
    <dbReference type="NCBI Taxonomy" id="3113741"/>
    <lineage>
        <taxon>Viruses</taxon>
        <taxon>Duplodnaviria</taxon>
        <taxon>Heunggongvirae</taxon>
        <taxon>Uroviricota</taxon>
        <taxon>Caudoviricetes</taxon>
        <taxon>Sextaecvirus</taxon>
    </lineage>
</organism>
<gene>
    <name evidence="1" type="ORF">CF9_0094</name>
</gene>
<evidence type="ECO:0000313" key="1">
    <source>
        <dbReference type="EMBL" id="WRW34591.1"/>
    </source>
</evidence>
<sequence>MTERDDMHYKTYQKDKEIKEATLEIKENIEDIKDKVDKGNEKLKEYKDK</sequence>